<dbReference type="AlphaFoldDB" id="A0A2S5KVU2"/>
<dbReference type="NCBIfam" id="TIGR03243">
    <property type="entry name" value="arg_catab_AOST"/>
    <property type="match status" value="1"/>
</dbReference>
<dbReference type="GO" id="GO:0008791">
    <property type="term" value="F:arginine N-succinyltransferase activity"/>
    <property type="evidence" value="ECO:0007669"/>
    <property type="project" value="InterPro"/>
</dbReference>
<dbReference type="Gene3D" id="2.40.40.20">
    <property type="match status" value="1"/>
</dbReference>
<dbReference type="InterPro" id="IPR007041">
    <property type="entry name" value="Arg_succinylTrfase_AstA/AruG"/>
</dbReference>
<dbReference type="SUPFAM" id="SSF55729">
    <property type="entry name" value="Acyl-CoA N-acyltransferases (Nat)"/>
    <property type="match status" value="1"/>
</dbReference>
<keyword evidence="3" id="KW-0012">Acyltransferase</keyword>
<evidence type="ECO:0000256" key="2">
    <source>
        <dbReference type="ARBA" id="ARBA00022679"/>
    </source>
</evidence>
<dbReference type="OrthoDB" id="5298708at2"/>
<gene>
    <name evidence="4" type="primary">astA</name>
    <name evidence="4" type="ORF">C4K68_02050</name>
</gene>
<dbReference type="EMBL" id="PRLP01000007">
    <property type="protein sequence ID" value="PPC78964.1"/>
    <property type="molecule type" value="Genomic_DNA"/>
</dbReference>
<organism evidence="4 5">
    <name type="scientific">Proteobacteria bacterium 228</name>
    <dbReference type="NCBI Taxonomy" id="2083153"/>
    <lineage>
        <taxon>Bacteria</taxon>
        <taxon>Pseudomonadati</taxon>
        <taxon>Pseudomonadota</taxon>
    </lineage>
</organism>
<name>A0A2S5KVU2_9PROT</name>
<reference evidence="4 5" key="1">
    <citation type="submission" date="2018-02" db="EMBL/GenBank/DDBJ databases">
        <title>novel marine gammaproteobacteria from coastal saline agro ecosystem.</title>
        <authorList>
            <person name="Krishnan R."/>
            <person name="Ramesh Kumar N."/>
        </authorList>
    </citation>
    <scope>NUCLEOTIDE SEQUENCE [LARGE SCALE GENOMIC DNA]</scope>
    <source>
        <strain evidence="4 5">228</strain>
    </source>
</reference>
<keyword evidence="1" id="KW-0056">Arginine metabolism</keyword>
<evidence type="ECO:0000256" key="1">
    <source>
        <dbReference type="ARBA" id="ARBA00022503"/>
    </source>
</evidence>
<evidence type="ECO:0000313" key="5">
    <source>
        <dbReference type="Proteomes" id="UP000238196"/>
    </source>
</evidence>
<dbReference type="InterPro" id="IPR017650">
    <property type="entry name" value="Arginine_N-succinylTrfase"/>
</dbReference>
<comment type="caution">
    <text evidence="4">The sequence shown here is derived from an EMBL/GenBank/DDBJ whole genome shotgun (WGS) entry which is preliminary data.</text>
</comment>
<dbReference type="NCBIfam" id="TIGR03244">
    <property type="entry name" value="arg_catab_AstA"/>
    <property type="match status" value="1"/>
</dbReference>
<dbReference type="PANTHER" id="PTHR30420">
    <property type="entry name" value="N-SUCCINYLARGININE DIHYDROLASE"/>
    <property type="match status" value="1"/>
</dbReference>
<dbReference type="Proteomes" id="UP000238196">
    <property type="component" value="Unassembled WGS sequence"/>
</dbReference>
<dbReference type="InterPro" id="IPR016181">
    <property type="entry name" value="Acyl_CoA_acyltransferase"/>
</dbReference>
<accession>A0A2S5KVU2</accession>
<dbReference type="Pfam" id="PF04958">
    <property type="entry name" value="AstA"/>
    <property type="match status" value="1"/>
</dbReference>
<keyword evidence="2" id="KW-0808">Transferase</keyword>
<proteinExistence type="predicted"/>
<dbReference type="GO" id="GO:0006527">
    <property type="term" value="P:L-arginine catabolic process"/>
    <property type="evidence" value="ECO:0007669"/>
    <property type="project" value="InterPro"/>
</dbReference>
<evidence type="ECO:0000313" key="4">
    <source>
        <dbReference type="EMBL" id="PPC78964.1"/>
    </source>
</evidence>
<dbReference type="Gene3D" id="3.40.630.30">
    <property type="match status" value="1"/>
</dbReference>
<protein>
    <submittedName>
        <fullName evidence="4">Arginine N-succinyltransferase</fullName>
    </submittedName>
</protein>
<dbReference type="PANTHER" id="PTHR30420:SF1">
    <property type="entry name" value="ARGININE N-SUCCINYLTRANSFERASE"/>
    <property type="match status" value="1"/>
</dbReference>
<sequence>MMVVRPIQAEDRDALHELARKTGPGFTSLQDDDQQISAKIENGLAAFSEQSRDGEASYVFVMEDLSQGKVVGICAIEAAVGLHDPWYTYHVGVQVHASRELNVYTRHETLTLNNNHTGYSELCTLFLDPEYRQGKNGHLLSKSRFMFMAEHPERFYHSVIAEMRGFSEDGVSPFWEGLGRTFFSMDFAQADRLSAKDKGFIAELMPKHTIYTHLLPSAAQAAIGQTHEHTTPARRLLESEGFRYNNYVDIFDAGPTLEARVQDIRAIRESRYVKVQVGETSGRGELSLLATLSLADFRCCMAHTDALGQGIITINQQTADALGVKSGATLRTVGLFGRS</sequence>
<evidence type="ECO:0000256" key="3">
    <source>
        <dbReference type="ARBA" id="ARBA00023315"/>
    </source>
</evidence>